<dbReference type="Proteomes" id="UP000663851">
    <property type="component" value="Unassembled WGS sequence"/>
</dbReference>
<evidence type="ECO:0000259" key="2">
    <source>
        <dbReference type="PROSITE" id="PS50004"/>
    </source>
</evidence>
<evidence type="ECO:0000313" key="13">
    <source>
        <dbReference type="Proteomes" id="UP000663865"/>
    </source>
</evidence>
<accession>A0A818TU71</accession>
<dbReference type="Proteomes" id="UP000663862">
    <property type="component" value="Unassembled WGS sequence"/>
</dbReference>
<evidence type="ECO:0000313" key="6">
    <source>
        <dbReference type="EMBL" id="CAF3640436.1"/>
    </source>
</evidence>
<dbReference type="EMBL" id="CAJOBO010000744">
    <property type="protein sequence ID" value="CAF4282497.1"/>
    <property type="molecule type" value="Genomic_DNA"/>
</dbReference>
<dbReference type="Proteomes" id="UP000663869">
    <property type="component" value="Unassembled WGS sequence"/>
</dbReference>
<dbReference type="GO" id="GO:0017156">
    <property type="term" value="P:calcium-ion regulated exocytosis"/>
    <property type="evidence" value="ECO:0007669"/>
    <property type="project" value="TreeGrafter"/>
</dbReference>
<dbReference type="EMBL" id="CAJOBP010000681">
    <property type="protein sequence ID" value="CAF4208761.1"/>
    <property type="molecule type" value="Genomic_DNA"/>
</dbReference>
<dbReference type="PANTHER" id="PTHR10024">
    <property type="entry name" value="SYNAPTOTAGMIN"/>
    <property type="match status" value="1"/>
</dbReference>
<dbReference type="GO" id="GO:0000149">
    <property type="term" value="F:SNARE binding"/>
    <property type="evidence" value="ECO:0007669"/>
    <property type="project" value="TreeGrafter"/>
</dbReference>
<evidence type="ECO:0000313" key="11">
    <source>
        <dbReference type="EMBL" id="CAF4503348.1"/>
    </source>
</evidence>
<dbReference type="EMBL" id="CAJOBQ010001013">
    <property type="protein sequence ID" value="CAF4445372.1"/>
    <property type="molecule type" value="Genomic_DNA"/>
</dbReference>
<feature type="transmembrane region" description="Helical" evidence="1">
    <location>
        <begin position="6"/>
        <end position="26"/>
    </location>
</feature>
<evidence type="ECO:0000313" key="12">
    <source>
        <dbReference type="EMBL" id="CAF4503840.1"/>
    </source>
</evidence>
<evidence type="ECO:0000313" key="8">
    <source>
        <dbReference type="EMBL" id="CAF4208761.1"/>
    </source>
</evidence>
<dbReference type="GO" id="GO:0030276">
    <property type="term" value="F:clathrin binding"/>
    <property type="evidence" value="ECO:0007669"/>
    <property type="project" value="TreeGrafter"/>
</dbReference>
<evidence type="ECO:0000313" key="5">
    <source>
        <dbReference type="EMBL" id="CAF3585866.1"/>
    </source>
</evidence>
<dbReference type="Pfam" id="PF00168">
    <property type="entry name" value="C2"/>
    <property type="match status" value="1"/>
</dbReference>
<dbReference type="EMBL" id="CAJNYD010004820">
    <property type="protein sequence ID" value="CAF3640436.1"/>
    <property type="molecule type" value="Genomic_DNA"/>
</dbReference>
<dbReference type="InterPro" id="IPR000008">
    <property type="entry name" value="C2_dom"/>
</dbReference>
<proteinExistence type="predicted"/>
<dbReference type="GO" id="GO:0070382">
    <property type="term" value="C:exocytic vesicle"/>
    <property type="evidence" value="ECO:0007669"/>
    <property type="project" value="TreeGrafter"/>
</dbReference>
<gene>
    <name evidence="5" type="ORF">FME351_LOCUS21198</name>
    <name evidence="4" type="ORF">GRG538_LOCUS4402</name>
    <name evidence="9" type="ORF">HFQ381_LOCUS12377</name>
    <name evidence="7" type="ORF">KIK155_LOCUS25527</name>
    <name evidence="6" type="ORF">LUA448_LOCUS32421</name>
    <name evidence="12" type="ORF">QYT958_LOCUS4907</name>
    <name evidence="3" type="ORF">TIS948_LOCUS2727</name>
    <name evidence="11" type="ORF">TOA249_LOCUS3633</name>
    <name evidence="10" type="ORF">TSG867_LOCUS16536</name>
    <name evidence="8" type="ORF">UJA718_LOCUS7008</name>
</gene>
<evidence type="ECO:0000313" key="10">
    <source>
        <dbReference type="EMBL" id="CAF4445372.1"/>
    </source>
</evidence>
<dbReference type="SUPFAM" id="SSF49562">
    <property type="entry name" value="C2 domain (Calcium/lipid-binding domain, CaLB)"/>
    <property type="match status" value="1"/>
</dbReference>
<evidence type="ECO:0000313" key="14">
    <source>
        <dbReference type="Proteomes" id="UP000663873"/>
    </source>
</evidence>
<dbReference type="Proteomes" id="UP000663833">
    <property type="component" value="Unassembled WGS sequence"/>
</dbReference>
<dbReference type="AlphaFoldDB" id="A0A818TU71"/>
<dbReference type="Proteomes" id="UP000663825">
    <property type="component" value="Unassembled WGS sequence"/>
</dbReference>
<dbReference type="GO" id="GO:0005886">
    <property type="term" value="C:plasma membrane"/>
    <property type="evidence" value="ECO:0007669"/>
    <property type="project" value="TreeGrafter"/>
</dbReference>
<dbReference type="GO" id="GO:0005509">
    <property type="term" value="F:calcium ion binding"/>
    <property type="evidence" value="ECO:0007669"/>
    <property type="project" value="TreeGrafter"/>
</dbReference>
<organism evidence="7 13">
    <name type="scientific">Rotaria socialis</name>
    <dbReference type="NCBI Taxonomy" id="392032"/>
    <lineage>
        <taxon>Eukaryota</taxon>
        <taxon>Metazoa</taxon>
        <taxon>Spiralia</taxon>
        <taxon>Gnathifera</taxon>
        <taxon>Rotifera</taxon>
        <taxon>Eurotatoria</taxon>
        <taxon>Bdelloidea</taxon>
        <taxon>Philodinida</taxon>
        <taxon>Philodinidae</taxon>
        <taxon>Rotaria</taxon>
    </lineage>
</organism>
<evidence type="ECO:0000256" key="1">
    <source>
        <dbReference type="SAM" id="Phobius"/>
    </source>
</evidence>
<dbReference type="EMBL" id="CAJNYV010004615">
    <property type="protein sequence ID" value="CAF3683950.1"/>
    <property type="molecule type" value="Genomic_DNA"/>
</dbReference>
<dbReference type="GO" id="GO:0005544">
    <property type="term" value="F:calcium-dependent phospholipid binding"/>
    <property type="evidence" value="ECO:0007669"/>
    <property type="project" value="TreeGrafter"/>
</dbReference>
<keyword evidence="1" id="KW-0812">Transmembrane</keyword>
<sequence>MNAFVWSLIVVLCTLLSFLIIIALYLQRKSNRTSLWQSSATVQSVIRSAPISRRSSSSCLINLEKQQQSSRSRSASFGEDLTARLQILASGTSYRSYSPATIHPASRTTRSSLGGTNRFPIVSTIFPITPVKPTVPAITFQLRYEQILETLFISIFQLNNYTTIKDTQNIYVILYLLPDDDEQRRTRSSTDGIFNENFHFLLKSDQLLKRTLRLTAYKVDLTTRIRQIIGHSFIKFDKFIDENKIDKTFSTNTLLECLAQDLNIRSDYLGEVILTSSYLKNQNLIQIRIQQINQLHIEQSKFKTPLNAHFSGQTSSIYNKYHWATTPSFMIPSSSSFIIDQTLQLPAYASLVSASDNQVECHLQLHIHNSNQIHSHARWKHSLQSTIPHTYTVSLVAL</sequence>
<dbReference type="EMBL" id="CAJNXB010000121">
    <property type="protein sequence ID" value="CAF3026409.1"/>
    <property type="molecule type" value="Genomic_DNA"/>
</dbReference>
<feature type="domain" description="C2" evidence="2">
    <location>
        <begin position="134"/>
        <end position="249"/>
    </location>
</feature>
<dbReference type="EMBL" id="CAJOBR010000391">
    <property type="protein sequence ID" value="CAF4503840.1"/>
    <property type="molecule type" value="Genomic_DNA"/>
</dbReference>
<dbReference type="EMBL" id="CAJOBS010000130">
    <property type="protein sequence ID" value="CAF4503348.1"/>
    <property type="molecule type" value="Genomic_DNA"/>
</dbReference>
<dbReference type="Proteomes" id="UP000663865">
    <property type="component" value="Unassembled WGS sequence"/>
</dbReference>
<evidence type="ECO:0000313" key="9">
    <source>
        <dbReference type="EMBL" id="CAF4282497.1"/>
    </source>
</evidence>
<keyword evidence="1" id="KW-0472">Membrane</keyword>
<dbReference type="GO" id="GO:0001786">
    <property type="term" value="F:phosphatidylserine binding"/>
    <property type="evidence" value="ECO:0007669"/>
    <property type="project" value="TreeGrafter"/>
</dbReference>
<evidence type="ECO:0000313" key="4">
    <source>
        <dbReference type="EMBL" id="CAF3338508.1"/>
    </source>
</evidence>
<dbReference type="EMBL" id="CAJNYU010002695">
    <property type="protein sequence ID" value="CAF3585866.1"/>
    <property type="molecule type" value="Genomic_DNA"/>
</dbReference>
<evidence type="ECO:0000313" key="7">
    <source>
        <dbReference type="EMBL" id="CAF3683950.1"/>
    </source>
</evidence>
<dbReference type="Proteomes" id="UP000663838">
    <property type="component" value="Unassembled WGS sequence"/>
</dbReference>
<dbReference type="Proteomes" id="UP000663848">
    <property type="component" value="Unassembled WGS sequence"/>
</dbReference>
<dbReference type="EMBL" id="CAJNYT010000220">
    <property type="protein sequence ID" value="CAF3338508.1"/>
    <property type="molecule type" value="Genomic_DNA"/>
</dbReference>
<reference evidence="7" key="1">
    <citation type="submission" date="2021-02" db="EMBL/GenBank/DDBJ databases">
        <authorList>
            <person name="Nowell W R."/>
        </authorList>
    </citation>
    <scope>NUCLEOTIDE SEQUENCE</scope>
</reference>
<protein>
    <recommendedName>
        <fullName evidence="2">C2 domain-containing protein</fullName>
    </recommendedName>
</protein>
<dbReference type="InterPro" id="IPR035892">
    <property type="entry name" value="C2_domain_sf"/>
</dbReference>
<dbReference type="Gene3D" id="2.60.40.150">
    <property type="entry name" value="C2 domain"/>
    <property type="match status" value="1"/>
</dbReference>
<keyword evidence="1" id="KW-1133">Transmembrane helix</keyword>
<dbReference type="OrthoDB" id="10036851at2759"/>
<keyword evidence="14" id="KW-1185">Reference proteome</keyword>
<dbReference type="Proteomes" id="UP000663872">
    <property type="component" value="Unassembled WGS sequence"/>
</dbReference>
<dbReference type="PROSITE" id="PS50004">
    <property type="entry name" value="C2"/>
    <property type="match status" value="1"/>
</dbReference>
<comment type="caution">
    <text evidence="7">The sequence shown here is derived from an EMBL/GenBank/DDBJ whole genome shotgun (WGS) entry which is preliminary data.</text>
</comment>
<name>A0A818TU71_9BILA</name>
<evidence type="ECO:0000313" key="3">
    <source>
        <dbReference type="EMBL" id="CAF3026409.1"/>
    </source>
</evidence>
<dbReference type="Proteomes" id="UP000663873">
    <property type="component" value="Unassembled WGS sequence"/>
</dbReference>